<evidence type="ECO:0000313" key="3">
    <source>
        <dbReference type="EMBL" id="AEU38343.1"/>
    </source>
</evidence>
<feature type="domain" description="AB hydrolase-1" evidence="2">
    <location>
        <begin position="69"/>
        <end position="314"/>
    </location>
</feature>
<protein>
    <submittedName>
        <fullName evidence="3">Alpha/beta hydrolase fold protein</fullName>
    </submittedName>
</protein>
<sequence precursor="true">MLKRRMLPLLVLAAATMSAVLPAQTTQTLPPTASETQLPAIQGIGRYVTSSDGTMIAVTDSGPKLSPVTILLVHGFLHNSQVWFKQINSPSLAAFRIVTMDLRGFGYSSKPTDPTAYSDLNLQADDIEAVIHQLGLVKPVLTGWSLGGIAVQGYLEKYGDNELSGVDMVDSIVCPDTACQQTIFGGLANFPSVDESVSTDASTALAGEEGFVNLETGGTEQPSPVLSATDRLVLEEIAHTSPQFARAAALNGAATDLTPRPEILENLHVPLLVQHGTNDPIFPASLIPNEVKLVKNATVKTYANVAHMPFLLAPNAFNLDLQSWVLTKVLVHLP</sequence>
<dbReference type="EMBL" id="CP003130">
    <property type="protein sequence ID" value="AEU38343.1"/>
    <property type="molecule type" value="Genomic_DNA"/>
</dbReference>
<dbReference type="PRINTS" id="PR00111">
    <property type="entry name" value="ABHYDROLASE"/>
</dbReference>
<accession>G8NQ09</accession>
<dbReference type="HOGENOM" id="CLU_020336_18_1_0"/>
<dbReference type="AlphaFoldDB" id="G8NQ09"/>
<keyword evidence="3" id="KW-0378">Hydrolase</keyword>
<keyword evidence="1" id="KW-0732">Signal</keyword>
<dbReference type="InterPro" id="IPR029058">
    <property type="entry name" value="AB_hydrolase_fold"/>
</dbReference>
<proteinExistence type="predicted"/>
<feature type="chain" id="PRO_5003511887" evidence="1">
    <location>
        <begin position="24"/>
        <end position="334"/>
    </location>
</feature>
<evidence type="ECO:0000256" key="1">
    <source>
        <dbReference type="SAM" id="SignalP"/>
    </source>
</evidence>
<evidence type="ECO:0000313" key="4">
    <source>
        <dbReference type="Proteomes" id="UP000007113"/>
    </source>
</evidence>
<dbReference type="Proteomes" id="UP000007113">
    <property type="component" value="Chromosome"/>
</dbReference>
<reference evidence="3 4" key="1">
    <citation type="submission" date="2011-11" db="EMBL/GenBank/DDBJ databases">
        <title>Complete sequence of Granulicella mallensis MP5ACTX8.</title>
        <authorList>
            <consortium name="US DOE Joint Genome Institute"/>
            <person name="Lucas S."/>
            <person name="Copeland A."/>
            <person name="Lapidus A."/>
            <person name="Cheng J.-F."/>
            <person name="Goodwin L."/>
            <person name="Pitluck S."/>
            <person name="Peters L."/>
            <person name="Lu M."/>
            <person name="Detter J.C."/>
            <person name="Han C."/>
            <person name="Tapia R."/>
            <person name="Land M."/>
            <person name="Hauser L."/>
            <person name="Kyrpides N."/>
            <person name="Ivanova N."/>
            <person name="Mikhailova N."/>
            <person name="Pagani I."/>
            <person name="Rawat S."/>
            <person name="Mannisto M."/>
            <person name="Haggblom M."/>
            <person name="Woyke T."/>
        </authorList>
    </citation>
    <scope>NUCLEOTIDE SEQUENCE [LARGE SCALE GENOMIC DNA]</scope>
    <source>
        <strain evidence="4">ATCC BAA-1857 / DSM 23137 / MP5ACTX8</strain>
    </source>
</reference>
<dbReference type="Pfam" id="PF00561">
    <property type="entry name" value="Abhydrolase_1"/>
    <property type="match status" value="1"/>
</dbReference>
<dbReference type="GO" id="GO:0016020">
    <property type="term" value="C:membrane"/>
    <property type="evidence" value="ECO:0007669"/>
    <property type="project" value="TreeGrafter"/>
</dbReference>
<dbReference type="OrthoDB" id="53505at2"/>
<dbReference type="eggNOG" id="COG2267">
    <property type="taxonomic scope" value="Bacteria"/>
</dbReference>
<dbReference type="GO" id="GO:0016787">
    <property type="term" value="F:hydrolase activity"/>
    <property type="evidence" value="ECO:0007669"/>
    <property type="project" value="UniProtKB-KW"/>
</dbReference>
<dbReference type="Gene3D" id="3.40.50.1820">
    <property type="entry name" value="alpha/beta hydrolase"/>
    <property type="match status" value="1"/>
</dbReference>
<keyword evidence="4" id="KW-1185">Reference proteome</keyword>
<dbReference type="InterPro" id="IPR000073">
    <property type="entry name" value="AB_hydrolase_1"/>
</dbReference>
<dbReference type="SUPFAM" id="SSF53474">
    <property type="entry name" value="alpha/beta-Hydrolases"/>
    <property type="match status" value="1"/>
</dbReference>
<feature type="signal peptide" evidence="1">
    <location>
        <begin position="1"/>
        <end position="23"/>
    </location>
</feature>
<dbReference type="InterPro" id="IPR050266">
    <property type="entry name" value="AB_hydrolase_sf"/>
</dbReference>
<dbReference type="RefSeq" id="WP_014267214.1">
    <property type="nucleotide sequence ID" value="NC_016631.1"/>
</dbReference>
<dbReference type="STRING" id="682795.AciX8_4062"/>
<dbReference type="PANTHER" id="PTHR43798">
    <property type="entry name" value="MONOACYLGLYCEROL LIPASE"/>
    <property type="match status" value="1"/>
</dbReference>
<gene>
    <name evidence="3" type="ordered locus">AciX8_4062</name>
</gene>
<organism evidence="3 4">
    <name type="scientific">Granulicella mallensis (strain ATCC BAA-1857 / DSM 23137 / MP5ACTX8)</name>
    <dbReference type="NCBI Taxonomy" id="682795"/>
    <lineage>
        <taxon>Bacteria</taxon>
        <taxon>Pseudomonadati</taxon>
        <taxon>Acidobacteriota</taxon>
        <taxon>Terriglobia</taxon>
        <taxon>Terriglobales</taxon>
        <taxon>Acidobacteriaceae</taxon>
        <taxon>Granulicella</taxon>
    </lineage>
</organism>
<evidence type="ECO:0000259" key="2">
    <source>
        <dbReference type="Pfam" id="PF00561"/>
    </source>
</evidence>
<dbReference type="KEGG" id="gma:AciX8_4062"/>
<name>G8NQ09_GRAMM</name>
<dbReference type="PANTHER" id="PTHR43798:SF33">
    <property type="entry name" value="HYDROLASE, PUTATIVE (AFU_ORTHOLOGUE AFUA_2G14860)-RELATED"/>
    <property type="match status" value="1"/>
</dbReference>